<evidence type="ECO:0000313" key="2">
    <source>
        <dbReference type="Proteomes" id="UP000777438"/>
    </source>
</evidence>
<comment type="caution">
    <text evidence="1">The sequence shown here is derived from an EMBL/GenBank/DDBJ whole genome shotgun (WGS) entry which is preliminary data.</text>
</comment>
<keyword evidence="2" id="KW-1185">Reference proteome</keyword>
<proteinExistence type="predicted"/>
<sequence>MGLFGLSCSQPSSQKQALPLLVFWPPEKASLQLVLLVIGQPFQVSPSHTPTLSLLGHHSVTTRPPLFLPLPSFLLGNLAPLTPSPLILAPHISSHFSVSLSHRQKGATRFRLDSIQIPTSAAFLRTSALSNRPVGDGTIPNFYTHATPAYFQAFTISNLPLSNSP</sequence>
<gene>
    <name evidence="1" type="ORF">B0T10DRAFT_203612</name>
</gene>
<evidence type="ECO:0000313" key="1">
    <source>
        <dbReference type="EMBL" id="KAH6874759.1"/>
    </source>
</evidence>
<reference evidence="1 2" key="1">
    <citation type="journal article" date="2021" name="Nat. Commun.">
        <title>Genetic determinants of endophytism in the Arabidopsis root mycobiome.</title>
        <authorList>
            <person name="Mesny F."/>
            <person name="Miyauchi S."/>
            <person name="Thiergart T."/>
            <person name="Pickel B."/>
            <person name="Atanasova L."/>
            <person name="Karlsson M."/>
            <person name="Huettel B."/>
            <person name="Barry K.W."/>
            <person name="Haridas S."/>
            <person name="Chen C."/>
            <person name="Bauer D."/>
            <person name="Andreopoulos W."/>
            <person name="Pangilinan J."/>
            <person name="LaButti K."/>
            <person name="Riley R."/>
            <person name="Lipzen A."/>
            <person name="Clum A."/>
            <person name="Drula E."/>
            <person name="Henrissat B."/>
            <person name="Kohler A."/>
            <person name="Grigoriev I.V."/>
            <person name="Martin F.M."/>
            <person name="Hacquard S."/>
        </authorList>
    </citation>
    <scope>NUCLEOTIDE SEQUENCE [LARGE SCALE GENOMIC DNA]</scope>
    <source>
        <strain evidence="1 2">MPI-CAGE-CH-0241</strain>
    </source>
</reference>
<accession>A0A9P8VTW6</accession>
<protein>
    <submittedName>
        <fullName evidence="1">Uncharacterized protein</fullName>
    </submittedName>
</protein>
<dbReference type="Proteomes" id="UP000777438">
    <property type="component" value="Unassembled WGS sequence"/>
</dbReference>
<name>A0A9P8VTW6_9HYPO</name>
<organism evidence="1 2">
    <name type="scientific">Thelonectria olida</name>
    <dbReference type="NCBI Taxonomy" id="1576542"/>
    <lineage>
        <taxon>Eukaryota</taxon>
        <taxon>Fungi</taxon>
        <taxon>Dikarya</taxon>
        <taxon>Ascomycota</taxon>
        <taxon>Pezizomycotina</taxon>
        <taxon>Sordariomycetes</taxon>
        <taxon>Hypocreomycetidae</taxon>
        <taxon>Hypocreales</taxon>
        <taxon>Nectriaceae</taxon>
        <taxon>Thelonectria</taxon>
    </lineage>
</organism>
<dbReference type="EMBL" id="JAGPYM010000037">
    <property type="protein sequence ID" value="KAH6874759.1"/>
    <property type="molecule type" value="Genomic_DNA"/>
</dbReference>
<dbReference type="AlphaFoldDB" id="A0A9P8VTW6"/>